<evidence type="ECO:0000256" key="2">
    <source>
        <dbReference type="HAMAP-Rule" id="MF_00003"/>
    </source>
</evidence>
<dbReference type="InterPro" id="IPR020053">
    <property type="entry name" value="Ribosome-bd_factorA_CS"/>
</dbReference>
<dbReference type="SUPFAM" id="SSF89919">
    <property type="entry name" value="Ribosome-binding factor A, RbfA"/>
    <property type="match status" value="1"/>
</dbReference>
<comment type="subunit">
    <text evidence="2">Monomer. Binds 30S ribosomal subunits, but not 50S ribosomal subunits or 70S ribosomes.</text>
</comment>
<dbReference type="GO" id="GO:0030490">
    <property type="term" value="P:maturation of SSU-rRNA"/>
    <property type="evidence" value="ECO:0007669"/>
    <property type="project" value="UniProtKB-UniRule"/>
</dbReference>
<dbReference type="NCBIfam" id="TIGR00082">
    <property type="entry name" value="rbfA"/>
    <property type="match status" value="1"/>
</dbReference>
<comment type="function">
    <text evidence="2">One of several proteins that assist in the late maturation steps of the functional core of the 30S ribosomal subunit. Associates with free 30S ribosomal subunits (but not with 30S subunits that are part of 70S ribosomes or polysomes). Required for efficient processing of 16S rRNA. May interact with the 5'-terminal helix region of 16S rRNA.</text>
</comment>
<keyword evidence="1 2" id="KW-0690">Ribosome biogenesis</keyword>
<evidence type="ECO:0000256" key="1">
    <source>
        <dbReference type="ARBA" id="ARBA00022517"/>
    </source>
</evidence>
<dbReference type="InterPro" id="IPR000238">
    <property type="entry name" value="RbfA"/>
</dbReference>
<comment type="subcellular location">
    <subcellularLocation>
        <location evidence="2">Cytoplasm</location>
    </subcellularLocation>
</comment>
<dbReference type="EMBL" id="PRLP01000005">
    <property type="protein sequence ID" value="PPC79120.1"/>
    <property type="molecule type" value="Genomic_DNA"/>
</dbReference>
<dbReference type="HAMAP" id="MF_00003">
    <property type="entry name" value="RbfA"/>
    <property type="match status" value="1"/>
</dbReference>
<dbReference type="GO" id="GO:0043024">
    <property type="term" value="F:ribosomal small subunit binding"/>
    <property type="evidence" value="ECO:0007669"/>
    <property type="project" value="TreeGrafter"/>
</dbReference>
<accession>A0A2S5KWG6</accession>
<comment type="caution">
    <text evidence="4">The sequence shown here is derived from an EMBL/GenBank/DDBJ whole genome shotgun (WGS) entry which is preliminary data.</text>
</comment>
<evidence type="ECO:0000256" key="3">
    <source>
        <dbReference type="SAM" id="MobiDB-lite"/>
    </source>
</evidence>
<evidence type="ECO:0000313" key="5">
    <source>
        <dbReference type="Proteomes" id="UP000238196"/>
    </source>
</evidence>
<dbReference type="Gene3D" id="3.30.300.20">
    <property type="match status" value="1"/>
</dbReference>
<keyword evidence="2" id="KW-0963">Cytoplasm</keyword>
<comment type="similarity">
    <text evidence="2">Belongs to the RbfA family.</text>
</comment>
<proteinExistence type="inferred from homology"/>
<dbReference type="Proteomes" id="UP000238196">
    <property type="component" value="Unassembled WGS sequence"/>
</dbReference>
<dbReference type="Pfam" id="PF02033">
    <property type="entry name" value="RBFA"/>
    <property type="match status" value="1"/>
</dbReference>
<organism evidence="4 5">
    <name type="scientific">Proteobacteria bacterium 228</name>
    <dbReference type="NCBI Taxonomy" id="2083153"/>
    <lineage>
        <taxon>Bacteria</taxon>
        <taxon>Pseudomonadati</taxon>
        <taxon>Pseudomonadota</taxon>
    </lineage>
</organism>
<dbReference type="GO" id="GO:0005829">
    <property type="term" value="C:cytosol"/>
    <property type="evidence" value="ECO:0007669"/>
    <property type="project" value="TreeGrafter"/>
</dbReference>
<dbReference type="PROSITE" id="PS01319">
    <property type="entry name" value="RBFA"/>
    <property type="match status" value="1"/>
</dbReference>
<protein>
    <recommendedName>
        <fullName evidence="2">Ribosome-binding factor A</fullName>
    </recommendedName>
</protein>
<dbReference type="InterPro" id="IPR023799">
    <property type="entry name" value="RbfA_dom_sf"/>
</dbReference>
<gene>
    <name evidence="2" type="primary">rbfA</name>
    <name evidence="4" type="ORF">C4K68_01465</name>
</gene>
<sequence>MPKEFSRTQRVADQIQKDLAGIVQLEMKDPRLGIITISDVRVSKDLNYADVYFTLLSMEEGEEVYRQGEKILNQAAGFLRTELARGLKTMRVIPALRFHYDHTLNRGNQISALITRAVREDKARQDPTPDSQADNDTE</sequence>
<dbReference type="OrthoDB" id="307788at2"/>
<name>A0A2S5KWG6_9PROT</name>
<feature type="region of interest" description="Disordered" evidence="3">
    <location>
        <begin position="119"/>
        <end position="138"/>
    </location>
</feature>
<dbReference type="PANTHER" id="PTHR33515">
    <property type="entry name" value="RIBOSOME-BINDING FACTOR A, CHLOROPLASTIC-RELATED"/>
    <property type="match status" value="1"/>
</dbReference>
<reference evidence="4 5" key="1">
    <citation type="submission" date="2018-02" db="EMBL/GenBank/DDBJ databases">
        <title>novel marine gammaproteobacteria from coastal saline agro ecosystem.</title>
        <authorList>
            <person name="Krishnan R."/>
            <person name="Ramesh Kumar N."/>
        </authorList>
    </citation>
    <scope>NUCLEOTIDE SEQUENCE [LARGE SCALE GENOMIC DNA]</scope>
    <source>
        <strain evidence="4 5">228</strain>
    </source>
</reference>
<evidence type="ECO:0000313" key="4">
    <source>
        <dbReference type="EMBL" id="PPC79120.1"/>
    </source>
</evidence>
<dbReference type="InterPro" id="IPR015946">
    <property type="entry name" value="KH_dom-like_a/b"/>
</dbReference>
<dbReference type="PANTHER" id="PTHR33515:SF1">
    <property type="entry name" value="RIBOSOME-BINDING FACTOR A, CHLOROPLASTIC-RELATED"/>
    <property type="match status" value="1"/>
</dbReference>
<dbReference type="AlphaFoldDB" id="A0A2S5KWG6"/>